<protein>
    <submittedName>
        <fullName evidence="1">Uncharacterized protein</fullName>
    </submittedName>
</protein>
<organism evidence="1">
    <name type="scientific">Kwoniella bestiolae CBS 10118</name>
    <dbReference type="NCBI Taxonomy" id="1296100"/>
    <lineage>
        <taxon>Eukaryota</taxon>
        <taxon>Fungi</taxon>
        <taxon>Dikarya</taxon>
        <taxon>Basidiomycota</taxon>
        <taxon>Agaricomycotina</taxon>
        <taxon>Tremellomycetes</taxon>
        <taxon>Tremellales</taxon>
        <taxon>Cryptococcaceae</taxon>
        <taxon>Kwoniella</taxon>
    </lineage>
</organism>
<proteinExistence type="predicted"/>
<accession>A0A1B9G024</accession>
<dbReference type="KEGG" id="kbi:30210227"/>
<dbReference type="EMBL" id="CP144545">
    <property type="protein sequence ID" value="WVW84871.1"/>
    <property type="molecule type" value="Genomic_DNA"/>
</dbReference>
<dbReference type="AlphaFoldDB" id="A0A1B9G024"/>
<reference evidence="2" key="4">
    <citation type="submission" date="2024-02" db="EMBL/GenBank/DDBJ databases">
        <title>Comparative genomics of Cryptococcus and Kwoniella reveals pathogenesis evolution and contrasting modes of karyotype evolution via chromosome fusion or intercentromeric recombination.</title>
        <authorList>
            <person name="Coelho M.A."/>
            <person name="David-Palma M."/>
            <person name="Shea T."/>
            <person name="Bowers K."/>
            <person name="McGinley-Smith S."/>
            <person name="Mohammad A.W."/>
            <person name="Gnirke A."/>
            <person name="Yurkov A.M."/>
            <person name="Nowrousian M."/>
            <person name="Sun S."/>
            <person name="Cuomo C.A."/>
            <person name="Heitman J."/>
        </authorList>
    </citation>
    <scope>NUCLEOTIDE SEQUENCE</scope>
    <source>
        <strain evidence="2">CBS 10118</strain>
    </source>
</reference>
<name>A0A1B9G024_9TREE</name>
<dbReference type="VEuPathDB" id="FungiDB:I302_05828"/>
<dbReference type="RefSeq" id="XP_019045438.1">
    <property type="nucleotide sequence ID" value="XM_019192441.1"/>
</dbReference>
<dbReference type="Proteomes" id="UP000092730">
    <property type="component" value="Chromosome 5"/>
</dbReference>
<evidence type="ECO:0000313" key="2">
    <source>
        <dbReference type="EMBL" id="WVW84871.1"/>
    </source>
</evidence>
<reference evidence="1" key="1">
    <citation type="submission" date="2013-07" db="EMBL/GenBank/DDBJ databases">
        <title>The Genome Sequence of Cryptococcus bestiolae CBS10118.</title>
        <authorList>
            <consortium name="The Broad Institute Genome Sequencing Platform"/>
            <person name="Cuomo C."/>
            <person name="Litvintseva A."/>
            <person name="Chen Y."/>
            <person name="Heitman J."/>
            <person name="Sun S."/>
            <person name="Springer D."/>
            <person name="Dromer F."/>
            <person name="Young S.K."/>
            <person name="Zeng Q."/>
            <person name="Gargeya S."/>
            <person name="Fitzgerald M."/>
            <person name="Abouelleil A."/>
            <person name="Alvarado L."/>
            <person name="Berlin A.M."/>
            <person name="Chapman S.B."/>
            <person name="Dewar J."/>
            <person name="Goldberg J."/>
            <person name="Griggs A."/>
            <person name="Gujja S."/>
            <person name="Hansen M."/>
            <person name="Howarth C."/>
            <person name="Imamovic A."/>
            <person name="Larimer J."/>
            <person name="McCowan C."/>
            <person name="Murphy C."/>
            <person name="Pearson M."/>
            <person name="Priest M."/>
            <person name="Roberts A."/>
            <person name="Saif S."/>
            <person name="Shea T."/>
            <person name="Sykes S."/>
            <person name="Wortman J."/>
            <person name="Nusbaum C."/>
            <person name="Birren B."/>
        </authorList>
    </citation>
    <scope>NUCLEOTIDE SEQUENCE [LARGE SCALE GENOMIC DNA]</scope>
    <source>
        <strain evidence="1">CBS 10118</strain>
    </source>
</reference>
<reference evidence="1" key="3">
    <citation type="submission" date="2014-01" db="EMBL/GenBank/DDBJ databases">
        <title>Evolution of pathogenesis and genome organization in the Tremellales.</title>
        <authorList>
            <person name="Cuomo C."/>
            <person name="Litvintseva A."/>
            <person name="Heitman J."/>
            <person name="Chen Y."/>
            <person name="Sun S."/>
            <person name="Springer D."/>
            <person name="Dromer F."/>
            <person name="Young S."/>
            <person name="Zeng Q."/>
            <person name="Chapman S."/>
            <person name="Gujja S."/>
            <person name="Saif S."/>
            <person name="Birren B."/>
        </authorList>
    </citation>
    <scope>NUCLEOTIDE SEQUENCE</scope>
    <source>
        <strain evidence="1">CBS 10118</strain>
    </source>
</reference>
<reference evidence="2" key="2">
    <citation type="submission" date="2013-07" db="EMBL/GenBank/DDBJ databases">
        <authorList>
            <consortium name="The Broad Institute Genome Sequencing Platform"/>
            <person name="Cuomo C."/>
            <person name="Litvintseva A."/>
            <person name="Chen Y."/>
            <person name="Heitman J."/>
            <person name="Sun S."/>
            <person name="Springer D."/>
            <person name="Dromer F."/>
            <person name="Young S.K."/>
            <person name="Zeng Q."/>
            <person name="Gargeya S."/>
            <person name="Fitzgerald M."/>
            <person name="Abouelleil A."/>
            <person name="Alvarado L."/>
            <person name="Berlin A.M."/>
            <person name="Chapman S.B."/>
            <person name="Dewar J."/>
            <person name="Goldberg J."/>
            <person name="Griggs A."/>
            <person name="Gujja S."/>
            <person name="Hansen M."/>
            <person name="Howarth C."/>
            <person name="Imamovic A."/>
            <person name="Larimer J."/>
            <person name="McCowan C."/>
            <person name="Murphy C."/>
            <person name="Pearson M."/>
            <person name="Priest M."/>
            <person name="Roberts A."/>
            <person name="Saif S."/>
            <person name="Shea T."/>
            <person name="Sykes S."/>
            <person name="Wortman J."/>
            <person name="Nusbaum C."/>
            <person name="Birren B."/>
        </authorList>
    </citation>
    <scope>NUCLEOTIDE SEQUENCE</scope>
    <source>
        <strain evidence="2">CBS 10118</strain>
    </source>
</reference>
<gene>
    <name evidence="1" type="ORF">I302_05828</name>
    <name evidence="2" type="ORF">I302_106906</name>
</gene>
<dbReference type="EMBL" id="KI894022">
    <property type="protein sequence ID" value="OCF24368.1"/>
    <property type="molecule type" value="Genomic_DNA"/>
</dbReference>
<keyword evidence="3" id="KW-1185">Reference proteome</keyword>
<evidence type="ECO:0000313" key="3">
    <source>
        <dbReference type="Proteomes" id="UP000092730"/>
    </source>
</evidence>
<dbReference type="GeneID" id="30210227"/>
<dbReference type="OrthoDB" id="10570893at2759"/>
<evidence type="ECO:0000313" key="1">
    <source>
        <dbReference type="EMBL" id="OCF24368.1"/>
    </source>
</evidence>
<sequence>MLDDLIRIHSTAEFRQDGSIDLSVTLDFLKRQSREPSTHSASSREEHDRQAIASELTKAFDVAAHLEASQWHGHYDLSKITEDTGRRADFSWMNTVDSIVRKGCEWLEEEKGWTVLPMLTYLDHSPPKPGGKWTTVLRTDFKFSSGDKPKYHDIDLENFNKWNAQEETQSDKSLDLAVKFCQKSLKSNVPLFAKIQVPSCIMRVSYPETDGEYIQDIDNLVFDFESSTSRYGSHRFMKEEHSYAWERRDWALSTKGALELAALSRKFQCNDETRDVKSFYSKDDLETILNVLTSLNGVTKQPGRTLSYIILTEDEDRATSSMKSPLIKVSEEVEDRIAWKDLDTKHEGIPTAVNSENIQSLVQVGEKAQQEFAHISTHGDDHDYCPADWIGDLYEQGPEKSKLKAHTLLCKSILSEVAKSSSRSEGTI</sequence>